<reference evidence="1 2" key="1">
    <citation type="submission" date="2015-12" db="EMBL/GenBank/DDBJ databases">
        <title>Haloferax profundi sp. nov. isolated from the Discovery deep brine-seawater interface in the Red Sea.</title>
        <authorList>
            <person name="Zhang G."/>
            <person name="Stingl U."/>
            <person name="Rashid M."/>
        </authorList>
    </citation>
    <scope>NUCLEOTIDE SEQUENCE [LARGE SCALE GENOMIC DNA]</scope>
    <source>
        <strain evidence="1 2">SB29</strain>
    </source>
</reference>
<protein>
    <submittedName>
        <fullName evidence="1">Uncharacterized protein</fullName>
    </submittedName>
</protein>
<dbReference type="EMBL" id="LOPV01000642">
    <property type="protein sequence ID" value="KTG11720.1"/>
    <property type="molecule type" value="Genomic_DNA"/>
</dbReference>
<accession>A0A0W1RE09</accession>
<dbReference type="InterPro" id="IPR036390">
    <property type="entry name" value="WH_DNA-bd_sf"/>
</dbReference>
<dbReference type="InterPro" id="IPR055944">
    <property type="entry name" value="DUF7522"/>
</dbReference>
<evidence type="ECO:0000313" key="2">
    <source>
        <dbReference type="Proteomes" id="UP000053157"/>
    </source>
</evidence>
<dbReference type="SUPFAM" id="SSF46785">
    <property type="entry name" value="Winged helix' DNA-binding domain"/>
    <property type="match status" value="1"/>
</dbReference>
<dbReference type="Pfam" id="PF24366">
    <property type="entry name" value="DUF7522"/>
    <property type="match status" value="1"/>
</dbReference>
<organism evidence="1 2">
    <name type="scientific">Haloferax profundi</name>
    <dbReference type="NCBI Taxonomy" id="1544718"/>
    <lineage>
        <taxon>Archaea</taxon>
        <taxon>Methanobacteriati</taxon>
        <taxon>Methanobacteriota</taxon>
        <taxon>Stenosarchaea group</taxon>
        <taxon>Halobacteria</taxon>
        <taxon>Halobacteriales</taxon>
        <taxon>Haloferacaceae</taxon>
        <taxon>Haloferax</taxon>
    </lineage>
</organism>
<gene>
    <name evidence="1" type="ORF">AUR66_19945</name>
</gene>
<proteinExistence type="predicted"/>
<dbReference type="Proteomes" id="UP000053157">
    <property type="component" value="Unassembled WGS sequence"/>
</dbReference>
<keyword evidence="2" id="KW-1185">Reference proteome</keyword>
<dbReference type="RefSeq" id="WP_058573568.1">
    <property type="nucleotide sequence ID" value="NZ_LOPV01000642.1"/>
</dbReference>
<name>A0A0W1RE09_9EURY</name>
<evidence type="ECO:0000313" key="1">
    <source>
        <dbReference type="EMBL" id="KTG11720.1"/>
    </source>
</evidence>
<comment type="caution">
    <text evidence="1">The sequence shown here is derived from an EMBL/GenBank/DDBJ whole genome shotgun (WGS) entry which is preliminary data.</text>
</comment>
<dbReference type="OrthoDB" id="74749at2157"/>
<dbReference type="InterPro" id="IPR036388">
    <property type="entry name" value="WH-like_DNA-bd_sf"/>
</dbReference>
<sequence>MEHEGLGDLSSFVLNSKYRKYVIENLARATLATPTEIAEKSDCHRPHISRAVSELRDENIVELSVSDDRTVGRYYCLTDTGEQLWDNIKDKIQQVNWQIVEPDSDIDTSFVDVAHNELGKKLRFIGKYDGESASILYADPDAVAEYTDEELEKGIREFVYRRVNMELNVPRRMCWAQTFFFESEAITMVKSDTGVLYSATFESYSEVDISALLSSLQQII</sequence>
<dbReference type="AlphaFoldDB" id="A0A0W1RE09"/>
<dbReference type="Gene3D" id="1.10.10.10">
    <property type="entry name" value="Winged helix-like DNA-binding domain superfamily/Winged helix DNA-binding domain"/>
    <property type="match status" value="1"/>
</dbReference>